<keyword evidence="2" id="KW-1185">Reference proteome</keyword>
<name>A0A8F1MBZ6_9BACT</name>
<dbReference type="KEGG" id="mnd:KOY48_02475"/>
<evidence type="ECO:0000313" key="2">
    <source>
        <dbReference type="Proteomes" id="UP000679129"/>
    </source>
</evidence>
<gene>
    <name evidence="1" type="ORF">KOY48_02475</name>
</gene>
<dbReference type="EMBL" id="CP076460">
    <property type="protein sequence ID" value="QWQ32676.1"/>
    <property type="molecule type" value="Genomic_DNA"/>
</dbReference>
<dbReference type="AlphaFoldDB" id="A0A8F1MBZ6"/>
<sequence>MMTILQTWILLKLTQPALTALDDIRALREKAQVAPVSAPKKVLYH</sequence>
<dbReference type="Proteomes" id="UP000679129">
    <property type="component" value="Chromosome"/>
</dbReference>
<proteinExistence type="predicted"/>
<accession>A0A8F1MBZ6</accession>
<organism evidence="1 2">
    <name type="scientific">Candidatus Minimicrobia naudis</name>
    <dbReference type="NCBI Taxonomy" id="2841263"/>
    <lineage>
        <taxon>Bacteria</taxon>
        <taxon>Candidatus Saccharimonadota</taxon>
        <taxon>Candidatus Saccharimonadota incertae sedis</taxon>
        <taxon>Candidatus Minimicrobia</taxon>
    </lineage>
</organism>
<protein>
    <submittedName>
        <fullName evidence="1">Uncharacterized protein</fullName>
    </submittedName>
</protein>
<reference evidence="1" key="1">
    <citation type="submission" date="2021-06" db="EMBL/GenBank/DDBJ databases">
        <title>An adapted protocol for Saccharibacteria cultivation: two new species join this phylum of Candidate Phyla Radiations.</title>
        <authorList>
            <person name="Ibrahim A."/>
            <person name="Maatouk M."/>
            <person name="Zgheib R."/>
            <person name="Haddad G."/>
            <person name="Bou Khalil J."/>
            <person name="Raoult D."/>
            <person name="Bittar F."/>
        </authorList>
    </citation>
    <scope>NUCLEOTIDE SEQUENCE</scope>
    <source>
        <strain evidence="1">IHU1</strain>
    </source>
</reference>
<evidence type="ECO:0000313" key="1">
    <source>
        <dbReference type="EMBL" id="QWQ32676.1"/>
    </source>
</evidence>